<dbReference type="Proteomes" id="UP000812287">
    <property type="component" value="Unassembled WGS sequence"/>
</dbReference>
<evidence type="ECO:0000313" key="1">
    <source>
        <dbReference type="EMBL" id="KAG7443260.1"/>
    </source>
</evidence>
<keyword evidence="2" id="KW-1185">Reference proteome</keyword>
<reference evidence="1" key="1">
    <citation type="submission" date="2020-11" db="EMBL/GenBank/DDBJ databases">
        <title>Adaptations for nitrogen fixation in a non-lichenized fungal sporocarp promotes dispersal by wood-feeding termites.</title>
        <authorList>
            <consortium name="DOE Joint Genome Institute"/>
            <person name="Koch R.A."/>
            <person name="Yoon G."/>
            <person name="Arayal U."/>
            <person name="Lail K."/>
            <person name="Amirebrahimi M."/>
            <person name="Labutti K."/>
            <person name="Lipzen A."/>
            <person name="Riley R."/>
            <person name="Barry K."/>
            <person name="Henrissat B."/>
            <person name="Grigoriev I.V."/>
            <person name="Herr J.R."/>
            <person name="Aime M.C."/>
        </authorList>
    </citation>
    <scope>NUCLEOTIDE SEQUENCE</scope>
    <source>
        <strain evidence="1">MCA 3950</strain>
    </source>
</reference>
<comment type="caution">
    <text evidence="1">The sequence shown here is derived from an EMBL/GenBank/DDBJ whole genome shotgun (WGS) entry which is preliminary data.</text>
</comment>
<sequence length="106" mass="12267">WVTELLKYQYMLHHKARTANRKADLLSRQIDHNQRGEDNDGVVVMIFSSFFPYSPYLCLVIKAQDRGKGVATITRRPINKDQKHTIALLCTVTMLKDNGHHGHRHT</sequence>
<feature type="non-terminal residue" evidence="1">
    <location>
        <position position="1"/>
    </location>
</feature>
<dbReference type="EMBL" id="MU250546">
    <property type="protein sequence ID" value="KAG7443260.1"/>
    <property type="molecule type" value="Genomic_DNA"/>
</dbReference>
<organism evidence="1 2">
    <name type="scientific">Guyanagaster necrorhizus</name>
    <dbReference type="NCBI Taxonomy" id="856835"/>
    <lineage>
        <taxon>Eukaryota</taxon>
        <taxon>Fungi</taxon>
        <taxon>Dikarya</taxon>
        <taxon>Basidiomycota</taxon>
        <taxon>Agaricomycotina</taxon>
        <taxon>Agaricomycetes</taxon>
        <taxon>Agaricomycetidae</taxon>
        <taxon>Agaricales</taxon>
        <taxon>Marasmiineae</taxon>
        <taxon>Physalacriaceae</taxon>
        <taxon>Guyanagaster</taxon>
    </lineage>
</organism>
<dbReference type="RefSeq" id="XP_043036760.1">
    <property type="nucleotide sequence ID" value="XM_043183542.1"/>
</dbReference>
<evidence type="ECO:0000313" key="2">
    <source>
        <dbReference type="Proteomes" id="UP000812287"/>
    </source>
</evidence>
<proteinExistence type="predicted"/>
<accession>A0A9P7VMI9</accession>
<gene>
    <name evidence="1" type="ORF">BT62DRAFT_903959</name>
</gene>
<dbReference type="AlphaFoldDB" id="A0A9P7VMI9"/>
<dbReference type="OrthoDB" id="3034789at2759"/>
<protein>
    <submittedName>
        <fullName evidence="1">Uncharacterized protein</fullName>
    </submittedName>
</protein>
<dbReference type="GeneID" id="66105839"/>
<name>A0A9P7VMI9_9AGAR</name>